<protein>
    <submittedName>
        <fullName evidence="1">Uncharacterized protein</fullName>
    </submittedName>
</protein>
<feature type="non-terminal residue" evidence="1">
    <location>
        <position position="135"/>
    </location>
</feature>
<reference evidence="1 2" key="1">
    <citation type="journal article" date="2018" name="Sci. Rep.">
        <title>Comparative analysis of the Pocillopora damicornis genome highlights role of immune system in coral evolution.</title>
        <authorList>
            <person name="Cunning R."/>
            <person name="Bay R.A."/>
            <person name="Gillette P."/>
            <person name="Baker A.C."/>
            <person name="Traylor-Knowles N."/>
        </authorList>
    </citation>
    <scope>NUCLEOTIDE SEQUENCE [LARGE SCALE GENOMIC DNA]</scope>
    <source>
        <strain evidence="1">RSMAS</strain>
        <tissue evidence="1">Whole animal</tissue>
    </source>
</reference>
<gene>
    <name evidence="1" type="ORF">pdam_00000109</name>
</gene>
<dbReference type="Proteomes" id="UP000275408">
    <property type="component" value="Unassembled WGS sequence"/>
</dbReference>
<dbReference type="AlphaFoldDB" id="A0A3M6UWZ8"/>
<accession>A0A3M6UWZ8</accession>
<organism evidence="1 2">
    <name type="scientific">Pocillopora damicornis</name>
    <name type="common">Cauliflower coral</name>
    <name type="synonym">Millepora damicornis</name>
    <dbReference type="NCBI Taxonomy" id="46731"/>
    <lineage>
        <taxon>Eukaryota</taxon>
        <taxon>Metazoa</taxon>
        <taxon>Cnidaria</taxon>
        <taxon>Anthozoa</taxon>
        <taxon>Hexacorallia</taxon>
        <taxon>Scleractinia</taxon>
        <taxon>Astrocoeniina</taxon>
        <taxon>Pocilloporidae</taxon>
        <taxon>Pocillopora</taxon>
    </lineage>
</organism>
<dbReference type="EMBL" id="RCHS01000537">
    <property type="protein sequence ID" value="RMX58192.1"/>
    <property type="molecule type" value="Genomic_DNA"/>
</dbReference>
<sequence length="135" mass="15247">MKEEIEQPIIGCNVIELMVKNTEGEVDGEKLPGRTMRSFHQSRDSDTQALIKIGVRLSNENEAEVRVPFLVTKEEIEQPIIGYNVIELMVKNTEGEVDGEKLPGRTMKSFHQSRDSDIQALISIIRATNSDELCF</sequence>
<evidence type="ECO:0000313" key="2">
    <source>
        <dbReference type="Proteomes" id="UP000275408"/>
    </source>
</evidence>
<evidence type="ECO:0000313" key="1">
    <source>
        <dbReference type="EMBL" id="RMX58192.1"/>
    </source>
</evidence>
<comment type="caution">
    <text evidence="1">The sequence shown here is derived from an EMBL/GenBank/DDBJ whole genome shotgun (WGS) entry which is preliminary data.</text>
</comment>
<name>A0A3M6UWZ8_POCDA</name>
<proteinExistence type="predicted"/>
<keyword evidence="2" id="KW-1185">Reference proteome</keyword>